<dbReference type="InterPro" id="IPR006419">
    <property type="entry name" value="NMN_transpt_PnuC"/>
</dbReference>
<proteinExistence type="inferred from homology"/>
<dbReference type="GO" id="GO:0034257">
    <property type="term" value="F:nicotinamide riboside transmembrane transporter activity"/>
    <property type="evidence" value="ECO:0007669"/>
    <property type="project" value="InterPro"/>
</dbReference>
<feature type="transmembrane region" description="Helical" evidence="8">
    <location>
        <begin position="102"/>
        <end position="120"/>
    </location>
</feature>
<name>A0A0V8E381_LACLL</name>
<feature type="transmembrane region" description="Helical" evidence="8">
    <location>
        <begin position="193"/>
        <end position="212"/>
    </location>
</feature>
<evidence type="ECO:0000256" key="8">
    <source>
        <dbReference type="SAM" id="Phobius"/>
    </source>
</evidence>
<feature type="transmembrane region" description="Helical" evidence="8">
    <location>
        <begin position="165"/>
        <end position="186"/>
    </location>
</feature>
<dbReference type="EMBL" id="LKLU01000092">
    <property type="protein sequence ID" value="KSU20262.1"/>
    <property type="molecule type" value="Genomic_DNA"/>
</dbReference>
<dbReference type="PANTHER" id="PTHR36122">
    <property type="entry name" value="NICOTINAMIDE RIBOSIDE TRANSPORTER PNUC"/>
    <property type="match status" value="1"/>
</dbReference>
<sequence>MKKKLNLFIVELKETFSIKKIFKELFTLHLQEYFLLFLMIIAQVATFLFIKNSSLLTLILSISSIINLILVDRGRITNFFWGSITTMAWVIIAIRTHLIGDIVSQIFYLIMQFIGIYIWGKNLSETNKPEVQSKKLSVPQSTLYTIGTTLLYFIIVFISKKLGGVQVWLDSALLPLAIVGQFLMTFGYRSQWIAWNIINIINIVIWYNQYLINGNSMALSMLILQIAMLFNSIYGWIIWFNKSKIIVQSK</sequence>
<feature type="transmembrane region" description="Helical" evidence="8">
    <location>
        <begin position="55"/>
        <end position="71"/>
    </location>
</feature>
<feature type="transmembrane region" description="Helical" evidence="8">
    <location>
        <begin position="33"/>
        <end position="49"/>
    </location>
</feature>
<dbReference type="PATRIC" id="fig|1360.114.peg.1819"/>
<keyword evidence="5 8" id="KW-0812">Transmembrane</keyword>
<evidence type="ECO:0000256" key="7">
    <source>
        <dbReference type="ARBA" id="ARBA00023136"/>
    </source>
</evidence>
<evidence type="ECO:0000313" key="9">
    <source>
        <dbReference type="EMBL" id="KSU20262.1"/>
    </source>
</evidence>
<gene>
    <name evidence="9" type="ORF">M20_1571</name>
</gene>
<evidence type="ECO:0000256" key="6">
    <source>
        <dbReference type="ARBA" id="ARBA00022989"/>
    </source>
</evidence>
<feature type="transmembrane region" description="Helical" evidence="8">
    <location>
        <begin position="141"/>
        <end position="159"/>
    </location>
</feature>
<dbReference type="PANTHER" id="PTHR36122:SF2">
    <property type="entry name" value="NICOTINAMIDE RIBOSIDE TRANSPORTER PNUC"/>
    <property type="match status" value="1"/>
</dbReference>
<dbReference type="NCBIfam" id="TIGR01528">
    <property type="entry name" value="NMN_trans_PnuC"/>
    <property type="match status" value="1"/>
</dbReference>
<comment type="subcellular location">
    <subcellularLocation>
        <location evidence="1">Cell membrane</location>
        <topology evidence="1">Multi-pass membrane protein</topology>
    </subcellularLocation>
</comment>
<feature type="transmembrane region" description="Helical" evidence="8">
    <location>
        <begin position="78"/>
        <end position="96"/>
    </location>
</feature>
<evidence type="ECO:0000313" key="10">
    <source>
        <dbReference type="Proteomes" id="UP000053719"/>
    </source>
</evidence>
<dbReference type="Proteomes" id="UP000053719">
    <property type="component" value="Unassembled WGS sequence"/>
</dbReference>
<evidence type="ECO:0000256" key="5">
    <source>
        <dbReference type="ARBA" id="ARBA00022692"/>
    </source>
</evidence>
<evidence type="ECO:0000256" key="3">
    <source>
        <dbReference type="ARBA" id="ARBA00022448"/>
    </source>
</evidence>
<reference evidence="10" key="1">
    <citation type="submission" date="2015-10" db="EMBL/GenBank/DDBJ databases">
        <title>Draft Genome Sequences of 11 Lactococcus lactis subspecies cremoris strains.</title>
        <authorList>
            <person name="Wels M."/>
            <person name="Backus L."/>
            <person name="Boekhorst J."/>
            <person name="Dijkstra A."/>
            <person name="Beerthuizen M."/>
            <person name="Kelly W."/>
            <person name="Siezen R."/>
            <person name="Bachmann H."/>
            <person name="Van Hijum S."/>
        </authorList>
    </citation>
    <scope>NUCLEOTIDE SEQUENCE [LARGE SCALE GENOMIC DNA]</scope>
    <source>
        <strain evidence="10">M20</strain>
    </source>
</reference>
<feature type="transmembrane region" description="Helical" evidence="8">
    <location>
        <begin position="218"/>
        <end position="240"/>
    </location>
</feature>
<keyword evidence="3" id="KW-0813">Transport</keyword>
<keyword evidence="7 8" id="KW-0472">Membrane</keyword>
<evidence type="ECO:0000256" key="2">
    <source>
        <dbReference type="ARBA" id="ARBA00006669"/>
    </source>
</evidence>
<accession>A0A0V8E381</accession>
<dbReference type="Pfam" id="PF04973">
    <property type="entry name" value="NMN_transporter"/>
    <property type="match status" value="1"/>
</dbReference>
<protein>
    <submittedName>
        <fullName evidence="9">Ribosyl nicotinamide transporter PnuC-like</fullName>
    </submittedName>
</protein>
<evidence type="ECO:0000256" key="4">
    <source>
        <dbReference type="ARBA" id="ARBA00022475"/>
    </source>
</evidence>
<dbReference type="AlphaFoldDB" id="A0A0V8E381"/>
<keyword evidence="4" id="KW-1003">Cell membrane</keyword>
<comment type="similarity">
    <text evidence="2">Belongs to the nicotinamide ribonucleoside (NR) uptake permease (TC 4.B.1) family.</text>
</comment>
<evidence type="ECO:0000256" key="1">
    <source>
        <dbReference type="ARBA" id="ARBA00004651"/>
    </source>
</evidence>
<dbReference type="GO" id="GO:0005886">
    <property type="term" value="C:plasma membrane"/>
    <property type="evidence" value="ECO:0007669"/>
    <property type="project" value="UniProtKB-SubCell"/>
</dbReference>
<organism evidence="9 10">
    <name type="scientific">Lactococcus lactis subsp. lactis</name>
    <name type="common">Streptococcus lactis</name>
    <dbReference type="NCBI Taxonomy" id="1360"/>
    <lineage>
        <taxon>Bacteria</taxon>
        <taxon>Bacillati</taxon>
        <taxon>Bacillota</taxon>
        <taxon>Bacilli</taxon>
        <taxon>Lactobacillales</taxon>
        <taxon>Streptococcaceae</taxon>
        <taxon>Lactococcus</taxon>
    </lineage>
</organism>
<keyword evidence="6 8" id="KW-1133">Transmembrane helix</keyword>
<comment type="caution">
    <text evidence="9">The sequence shown here is derived from an EMBL/GenBank/DDBJ whole genome shotgun (WGS) entry which is preliminary data.</text>
</comment>